<dbReference type="CDD" id="cd03066">
    <property type="entry name" value="PDI_b_Calsequestrin_middle"/>
    <property type="match status" value="1"/>
</dbReference>
<dbReference type="PANTHER" id="PTHR10033:SF15">
    <property type="entry name" value="CALSEQUESTRIN-2"/>
    <property type="match status" value="1"/>
</dbReference>
<evidence type="ECO:0000256" key="8">
    <source>
        <dbReference type="ARBA" id="ARBA00046160"/>
    </source>
</evidence>
<evidence type="ECO:0000256" key="10">
    <source>
        <dbReference type="SAM" id="MobiDB-lite"/>
    </source>
</evidence>
<organism evidence="11 12">
    <name type="scientific">Synaphobranchus kaupii</name>
    <name type="common">Kaup's arrowtooth eel</name>
    <dbReference type="NCBI Taxonomy" id="118154"/>
    <lineage>
        <taxon>Eukaryota</taxon>
        <taxon>Metazoa</taxon>
        <taxon>Chordata</taxon>
        <taxon>Craniata</taxon>
        <taxon>Vertebrata</taxon>
        <taxon>Euteleostomi</taxon>
        <taxon>Actinopterygii</taxon>
        <taxon>Neopterygii</taxon>
        <taxon>Teleostei</taxon>
        <taxon>Anguilliformes</taxon>
        <taxon>Synaphobranchidae</taxon>
        <taxon>Synaphobranchus</taxon>
    </lineage>
</organism>
<gene>
    <name evidence="11" type="ORF">SKAU_G00239610</name>
</gene>
<dbReference type="PROSITE" id="PS00864">
    <property type="entry name" value="CALSEQUESTRIN_2"/>
    <property type="match status" value="1"/>
</dbReference>
<dbReference type="Pfam" id="PF01216">
    <property type="entry name" value="Calsequestrin"/>
    <property type="match status" value="2"/>
</dbReference>
<dbReference type="GO" id="GO:0033018">
    <property type="term" value="C:sarcoplasmic reticulum lumen"/>
    <property type="evidence" value="ECO:0007669"/>
    <property type="project" value="UniProtKB-SubCell"/>
</dbReference>
<evidence type="ECO:0000313" key="12">
    <source>
        <dbReference type="Proteomes" id="UP001152622"/>
    </source>
</evidence>
<protein>
    <recommendedName>
        <fullName evidence="9">Calsequestrin</fullName>
    </recommendedName>
</protein>
<dbReference type="EMBL" id="JAINUF010000008">
    <property type="protein sequence ID" value="KAJ8352485.1"/>
    <property type="molecule type" value="Genomic_DNA"/>
</dbReference>
<keyword evidence="5" id="KW-0703">Sarcoplasmic reticulum</keyword>
<dbReference type="OrthoDB" id="10038131at2759"/>
<evidence type="ECO:0000256" key="6">
    <source>
        <dbReference type="ARBA" id="ARBA00023179"/>
    </source>
</evidence>
<comment type="function">
    <text evidence="8">Calsequestrin is a high-capacity, moderate affinity, calcium-binding protein and thus acts as an internal calcium store in muscle. Calcium ions are bound by clusters of acidic residues at the protein surface, especially at the interface between subunits. Can bind around 60 Ca(2+) ions. Regulates the release of lumenal Ca(2+) via the calcium release channel RYR2; this plays an important role in triggering muscle contraction. Plays a role in excitation-contraction coupling in the heart and in regulating the rate of heart beats.</text>
</comment>
<feature type="region of interest" description="Disordered" evidence="10">
    <location>
        <begin position="412"/>
        <end position="451"/>
    </location>
</feature>
<dbReference type="InterPro" id="IPR041858">
    <property type="entry name" value="Calsequestrin_middle_dom"/>
</dbReference>
<evidence type="ECO:0000256" key="4">
    <source>
        <dbReference type="ARBA" id="ARBA00022837"/>
    </source>
</evidence>
<dbReference type="GO" id="GO:0030018">
    <property type="term" value="C:Z disc"/>
    <property type="evidence" value="ECO:0007669"/>
    <property type="project" value="TreeGrafter"/>
</dbReference>
<reference evidence="11" key="1">
    <citation type="journal article" date="2023" name="Science">
        <title>Genome structures resolve the early diversification of teleost fishes.</title>
        <authorList>
            <person name="Parey E."/>
            <person name="Louis A."/>
            <person name="Montfort J."/>
            <person name="Bouchez O."/>
            <person name="Roques C."/>
            <person name="Iampietro C."/>
            <person name="Lluch J."/>
            <person name="Castinel A."/>
            <person name="Donnadieu C."/>
            <person name="Desvignes T."/>
            <person name="Floi Bucao C."/>
            <person name="Jouanno E."/>
            <person name="Wen M."/>
            <person name="Mejri S."/>
            <person name="Dirks R."/>
            <person name="Jansen H."/>
            <person name="Henkel C."/>
            <person name="Chen W.J."/>
            <person name="Zahm M."/>
            <person name="Cabau C."/>
            <person name="Klopp C."/>
            <person name="Thompson A.W."/>
            <person name="Robinson-Rechavi M."/>
            <person name="Braasch I."/>
            <person name="Lecointre G."/>
            <person name="Bobe J."/>
            <person name="Postlethwait J.H."/>
            <person name="Berthelot C."/>
            <person name="Roest Crollius H."/>
            <person name="Guiguen Y."/>
        </authorList>
    </citation>
    <scope>NUCLEOTIDE SEQUENCE</scope>
    <source>
        <strain evidence="11">WJC10195</strain>
    </source>
</reference>
<sequence length="451" mass="51568">MILHLINKLPSPNTFAIKISPIFFFNPQVNEIGPAQTFLALGFLSVSLPPGRISPSSPTVLVLEENMKALWLCVLPCLVPFLGSLTQAEEGLEFPSFDGKARVININDKNYKKALKRYDMLCLLYHEPLGFNKELQKQYQLTELVLELAAQVLEDKDIGFGMVDSQEDAKVAKKLGLEEEGSVYIFKNERVIEYDGELSADTLVEFLLDLLEDPVELISNALELRAFDRMDEETRLIGYFKGEDSEYFRAFQEAAEHFQPYIKFFGTFDKGVAKELTLKMNEVDFYEPFMDEPVTIPGKPHLEEDIVEFVKIHRRPTLRKLRAKDMFETWEDDMEGIHIVAFAEAEDPDGFEFLEILKEVARDNTNNPDLSIVWIDPDNFPLADSIWLHMPDDENLPSAEELEDWIEDVLSGKVNTEDDDNDIAVPVNDDDDDDDIDDFDDDDDEDDDANL</sequence>
<evidence type="ECO:0000256" key="5">
    <source>
        <dbReference type="ARBA" id="ARBA00022951"/>
    </source>
</evidence>
<dbReference type="AlphaFoldDB" id="A0A9Q1F7H0"/>
<evidence type="ECO:0000256" key="2">
    <source>
        <dbReference type="ARBA" id="ARBA00010987"/>
    </source>
</evidence>
<dbReference type="Proteomes" id="UP001152622">
    <property type="component" value="Chromosome 8"/>
</dbReference>
<dbReference type="GO" id="GO:0005509">
    <property type="term" value="F:calcium ion binding"/>
    <property type="evidence" value="ECO:0007669"/>
    <property type="project" value="InterPro"/>
</dbReference>
<dbReference type="InterPro" id="IPR001393">
    <property type="entry name" value="Calsequestrin"/>
</dbReference>
<dbReference type="InterPro" id="IPR018233">
    <property type="entry name" value="Calsequestrin_CS"/>
</dbReference>
<dbReference type="FunFam" id="3.40.30.10:FF:000033">
    <property type="entry name" value="Calsequestrin"/>
    <property type="match status" value="1"/>
</dbReference>
<dbReference type="SUPFAM" id="SSF52833">
    <property type="entry name" value="Thioredoxin-like"/>
    <property type="match status" value="3"/>
</dbReference>
<keyword evidence="3" id="KW-0732">Signal</keyword>
<dbReference type="PANTHER" id="PTHR10033">
    <property type="entry name" value="CALSEQUESTRIN"/>
    <property type="match status" value="1"/>
</dbReference>
<comment type="subcellular location">
    <subcellularLocation>
        <location evidence="1">Sarcoplasmic reticulum lumen</location>
    </subcellularLocation>
</comment>
<evidence type="ECO:0000256" key="3">
    <source>
        <dbReference type="ARBA" id="ARBA00022729"/>
    </source>
</evidence>
<accession>A0A9Q1F7H0</accession>
<feature type="compositionally biased region" description="Acidic residues" evidence="10">
    <location>
        <begin position="417"/>
        <end position="451"/>
    </location>
</feature>
<dbReference type="InterPro" id="IPR036249">
    <property type="entry name" value="Thioredoxin-like_sf"/>
</dbReference>
<dbReference type="InterPro" id="IPR041859">
    <property type="entry name" value="Calsequestrin_N"/>
</dbReference>
<dbReference type="GO" id="GO:0010881">
    <property type="term" value="P:regulation of cardiac muscle contraction by regulation of the release of sequestered calcium ion"/>
    <property type="evidence" value="ECO:0007669"/>
    <property type="project" value="TreeGrafter"/>
</dbReference>
<dbReference type="Gene3D" id="3.40.30.10">
    <property type="entry name" value="Glutaredoxin"/>
    <property type="match status" value="4"/>
</dbReference>
<dbReference type="PRINTS" id="PR00312">
    <property type="entry name" value="CALSEQUESTRN"/>
</dbReference>
<proteinExistence type="inferred from homology"/>
<evidence type="ECO:0000256" key="7">
    <source>
        <dbReference type="ARBA" id="ARBA00023180"/>
    </source>
</evidence>
<keyword evidence="4 9" id="KW-0106">Calcium</keyword>
<evidence type="ECO:0000256" key="9">
    <source>
        <dbReference type="RuleBase" id="RU000648"/>
    </source>
</evidence>
<dbReference type="FunFam" id="3.40.30.10:FF:000031">
    <property type="entry name" value="Calsequestrin"/>
    <property type="match status" value="1"/>
</dbReference>
<keyword evidence="12" id="KW-1185">Reference proteome</keyword>
<comment type="caution">
    <text evidence="11">The sequence shown here is derived from an EMBL/GenBank/DDBJ whole genome shotgun (WGS) entry which is preliminary data.</text>
</comment>
<evidence type="ECO:0000313" key="11">
    <source>
        <dbReference type="EMBL" id="KAJ8352485.1"/>
    </source>
</evidence>
<dbReference type="CDD" id="cd03065">
    <property type="entry name" value="PDI_b_Calsequestrin_N"/>
    <property type="match status" value="1"/>
</dbReference>
<comment type="similarity">
    <text evidence="2 9">Belongs to the calsequestrin family.</text>
</comment>
<name>A0A9Q1F7H0_SYNKA</name>
<evidence type="ECO:0000256" key="1">
    <source>
        <dbReference type="ARBA" id="ARBA00004564"/>
    </source>
</evidence>
<keyword evidence="6" id="KW-0514">Muscle protein</keyword>
<keyword evidence="7" id="KW-0325">Glycoprotein</keyword>